<proteinExistence type="predicted"/>
<sequence>MPLYTFRCVKCDAVFETLVRSDDTPACSACGATELERQIGTVAPEAKMPGVLGKVRAQAAREGHFSNYSKSELRRR</sequence>
<gene>
    <name evidence="2" type="ORF">A6A04_18470</name>
</gene>
<comment type="caution">
    <text evidence="2">The sequence shown here is derived from an EMBL/GenBank/DDBJ whole genome shotgun (WGS) entry which is preliminary data.</text>
</comment>
<dbReference type="AlphaFoldDB" id="A0A178MPR1"/>
<dbReference type="OrthoDB" id="9813321at2"/>
<accession>A0A178MPR1</accession>
<name>A0A178MPR1_9PROT</name>
<protein>
    <submittedName>
        <fullName evidence="2">FmdB family transcriptional regulator</fullName>
    </submittedName>
</protein>
<evidence type="ECO:0000259" key="1">
    <source>
        <dbReference type="SMART" id="SM00834"/>
    </source>
</evidence>
<dbReference type="InterPro" id="IPR013429">
    <property type="entry name" value="Regulatory_FmdB_Zinc_ribbon"/>
</dbReference>
<dbReference type="Pfam" id="PF09723">
    <property type="entry name" value="Zn_ribbon_8"/>
    <property type="match status" value="1"/>
</dbReference>
<dbReference type="STRING" id="1285242.A6A04_18470"/>
<dbReference type="EMBL" id="LWQT01000056">
    <property type="protein sequence ID" value="OAN49934.1"/>
    <property type="molecule type" value="Genomic_DNA"/>
</dbReference>
<evidence type="ECO:0000313" key="2">
    <source>
        <dbReference type="EMBL" id="OAN49934.1"/>
    </source>
</evidence>
<reference evidence="2 3" key="1">
    <citation type="submission" date="2016-04" db="EMBL/GenBank/DDBJ databases">
        <title>Draft genome sequence of freshwater magnetotactic bacteria Magnetospirillum marisnigri SP-1 and Magnetospirillum moscoviense BB-1.</title>
        <authorList>
            <person name="Koziaeva V."/>
            <person name="Dziuba M.V."/>
            <person name="Ivanov T.M."/>
            <person name="Kuznetsov B."/>
            <person name="Grouzdev D.S."/>
        </authorList>
    </citation>
    <scope>NUCLEOTIDE SEQUENCE [LARGE SCALE GENOMIC DNA]</scope>
    <source>
        <strain evidence="2 3">SP-1</strain>
    </source>
</reference>
<dbReference type="RefSeq" id="WP_068492950.1">
    <property type="nucleotide sequence ID" value="NZ_LWQT01000056.1"/>
</dbReference>
<evidence type="ECO:0000313" key="3">
    <source>
        <dbReference type="Proteomes" id="UP000078428"/>
    </source>
</evidence>
<keyword evidence="3" id="KW-1185">Reference proteome</keyword>
<dbReference type="Proteomes" id="UP000078428">
    <property type="component" value="Unassembled WGS sequence"/>
</dbReference>
<dbReference type="SMART" id="SM00834">
    <property type="entry name" value="CxxC_CXXC_SSSS"/>
    <property type="match status" value="1"/>
</dbReference>
<organism evidence="2 3">
    <name type="scientific">Paramagnetospirillum marisnigri</name>
    <dbReference type="NCBI Taxonomy" id="1285242"/>
    <lineage>
        <taxon>Bacteria</taxon>
        <taxon>Pseudomonadati</taxon>
        <taxon>Pseudomonadota</taxon>
        <taxon>Alphaproteobacteria</taxon>
        <taxon>Rhodospirillales</taxon>
        <taxon>Magnetospirillaceae</taxon>
        <taxon>Paramagnetospirillum</taxon>
    </lineage>
</organism>
<dbReference type="NCBIfam" id="TIGR02605">
    <property type="entry name" value="CxxC_CxxC_SSSS"/>
    <property type="match status" value="1"/>
</dbReference>
<feature type="domain" description="Putative regulatory protein FmdB zinc ribbon" evidence="1">
    <location>
        <begin position="1"/>
        <end position="40"/>
    </location>
</feature>